<evidence type="ECO:0000313" key="25">
    <source>
        <dbReference type="Proteomes" id="UP000553016"/>
    </source>
</evidence>
<dbReference type="EMBL" id="JAARYD010000002">
    <property type="protein sequence ID" value="MBC2175795.1"/>
    <property type="molecule type" value="Genomic_DNA"/>
</dbReference>
<dbReference type="OrthoDB" id="1452595at2"/>
<dbReference type="EMBL" id="JAARZA010000002">
    <property type="protein sequence ID" value="MBC2239896.1"/>
    <property type="molecule type" value="Genomic_DNA"/>
</dbReference>
<feature type="transmembrane region" description="Helical" evidence="8">
    <location>
        <begin position="6"/>
        <end position="24"/>
    </location>
</feature>
<evidence type="ECO:0000313" key="23">
    <source>
        <dbReference type="Proteomes" id="UP000546244"/>
    </source>
</evidence>
<dbReference type="Proteomes" id="UP000544413">
    <property type="component" value="Unassembled WGS sequence"/>
</dbReference>
<feature type="transmembrane region" description="Helical" evidence="8">
    <location>
        <begin position="178"/>
        <end position="196"/>
    </location>
</feature>
<dbReference type="Proteomes" id="UP000543379">
    <property type="component" value="Unassembled WGS sequence"/>
</dbReference>
<keyword evidence="5 8" id="KW-0812">Transmembrane</keyword>
<comment type="subcellular location">
    <subcellularLocation>
        <location evidence="2">Cell envelope</location>
    </subcellularLocation>
    <subcellularLocation>
        <location evidence="1">Endomembrane system</location>
        <topology evidence="1">Multi-pass membrane protein</topology>
    </subcellularLocation>
</comment>
<proteinExistence type="inferred from homology"/>
<dbReference type="EMBL" id="JAARPT010000005">
    <property type="protein sequence ID" value="MBC1401871.1"/>
    <property type="molecule type" value="Genomic_DNA"/>
</dbReference>
<organism evidence="9 18">
    <name type="scientific">Listeria booriae</name>
    <dbReference type="NCBI Taxonomy" id="1552123"/>
    <lineage>
        <taxon>Bacteria</taxon>
        <taxon>Bacillati</taxon>
        <taxon>Bacillota</taxon>
        <taxon>Bacilli</taxon>
        <taxon>Bacillales</taxon>
        <taxon>Listeriaceae</taxon>
        <taxon>Listeria</taxon>
    </lineage>
</organism>
<dbReference type="GO" id="GO:0012505">
    <property type="term" value="C:endomembrane system"/>
    <property type="evidence" value="ECO:0007669"/>
    <property type="project" value="UniProtKB-SubCell"/>
</dbReference>
<evidence type="ECO:0000313" key="14">
    <source>
        <dbReference type="EMBL" id="MBC2175795.1"/>
    </source>
</evidence>
<dbReference type="EMBL" id="JAARSH010000008">
    <property type="protein sequence ID" value="MBC1617022.1"/>
    <property type="molecule type" value="Genomic_DNA"/>
</dbReference>
<evidence type="ECO:0000313" key="10">
    <source>
        <dbReference type="EMBL" id="MBC1317350.1"/>
    </source>
</evidence>
<evidence type="ECO:0000256" key="4">
    <source>
        <dbReference type="ARBA" id="ARBA00022597"/>
    </source>
</evidence>
<reference evidence="9 18" key="1">
    <citation type="submission" date="2014-05" db="EMBL/GenBank/DDBJ databases">
        <title>Novel Listeriaceae from food processing environments.</title>
        <authorList>
            <person name="den Bakker H.C."/>
        </authorList>
    </citation>
    <scope>NUCLEOTIDE SEQUENCE [LARGE SCALE GENOMIC DNA]</scope>
    <source>
        <strain evidence="9 18">FSL A5-0281</strain>
    </source>
</reference>
<dbReference type="RefSeq" id="WP_036086939.1">
    <property type="nucleotide sequence ID" value="NZ_CBCSHQ010000010.1"/>
</dbReference>
<dbReference type="InterPro" id="IPR037185">
    <property type="entry name" value="EmrE-like"/>
</dbReference>
<keyword evidence="6 8" id="KW-1133">Transmembrane helix</keyword>
<dbReference type="Pfam" id="PF06800">
    <property type="entry name" value="Sugar_transport"/>
    <property type="match status" value="1"/>
</dbReference>
<feature type="transmembrane region" description="Helical" evidence="8">
    <location>
        <begin position="113"/>
        <end position="136"/>
    </location>
</feature>
<dbReference type="Proteomes" id="UP000553016">
    <property type="component" value="Unassembled WGS sequence"/>
</dbReference>
<evidence type="ECO:0000313" key="15">
    <source>
        <dbReference type="EMBL" id="MBC2239896.1"/>
    </source>
</evidence>
<dbReference type="GO" id="GO:0030313">
    <property type="term" value="C:cell envelope"/>
    <property type="evidence" value="ECO:0007669"/>
    <property type="project" value="UniProtKB-SubCell"/>
</dbReference>
<dbReference type="Proteomes" id="UP000541735">
    <property type="component" value="Unassembled WGS sequence"/>
</dbReference>
<evidence type="ECO:0000313" key="18">
    <source>
        <dbReference type="Proteomes" id="UP000029844"/>
    </source>
</evidence>
<evidence type="ECO:0000256" key="3">
    <source>
        <dbReference type="ARBA" id="ARBA00006117"/>
    </source>
</evidence>
<dbReference type="STRING" id="1552123.EP57_11885"/>
<dbReference type="eggNOG" id="COG4975">
    <property type="taxonomic scope" value="Bacteria"/>
</dbReference>
<evidence type="ECO:0000256" key="2">
    <source>
        <dbReference type="ARBA" id="ARBA00004196"/>
    </source>
</evidence>
<evidence type="ECO:0000313" key="20">
    <source>
        <dbReference type="Proteomes" id="UP000541735"/>
    </source>
</evidence>
<reference evidence="19 20" key="2">
    <citation type="submission" date="2020-03" db="EMBL/GenBank/DDBJ databases">
        <title>Soil Listeria distribution.</title>
        <authorList>
            <person name="Liao J."/>
            <person name="Wiedmann M."/>
        </authorList>
    </citation>
    <scope>NUCLEOTIDE SEQUENCE [LARGE SCALE GENOMIC DNA]</scope>
    <source>
        <strain evidence="15 25">FSL L7-0149</strain>
        <strain evidence="16 24">FSL L7-0153</strain>
        <strain evidence="14 20">FSL L7-0259</strain>
        <strain evidence="13 26">FSL L7-1299</strain>
        <strain evidence="12 22">FSL L7-1658</strain>
        <strain evidence="10 21">FSL L7-1816</strain>
        <strain evidence="11 19">FSL L7-1833</strain>
        <strain evidence="17 23">FSL L7-1850</strain>
    </source>
</reference>
<evidence type="ECO:0000313" key="24">
    <source>
        <dbReference type="Proteomes" id="UP000550367"/>
    </source>
</evidence>
<dbReference type="EMBL" id="JAAROV010000003">
    <property type="protein sequence ID" value="MBC1317350.1"/>
    <property type="molecule type" value="Genomic_DNA"/>
</dbReference>
<protein>
    <submittedName>
        <fullName evidence="10">EamA family transporter</fullName>
    </submittedName>
    <submittedName>
        <fullName evidence="9">Glucose transporter GlcU</fullName>
    </submittedName>
</protein>
<gene>
    <name evidence="9" type="ORF">EP57_11885</name>
    <name evidence="11" type="ORF">HB759_09905</name>
    <name evidence="10" type="ORF">HB811_11265</name>
    <name evidence="12" type="ORF">HB836_09655</name>
    <name evidence="13" type="ORF">HB904_12530</name>
    <name evidence="17" type="ORF">HBP98_01460</name>
    <name evidence="16" type="ORF">HCB25_08220</name>
    <name evidence="14" type="ORF">HCB27_04165</name>
    <name evidence="15" type="ORF">HCB35_05375</name>
</gene>
<name>A0A099W4Q1_9LIST</name>
<dbReference type="EMBL" id="JAAROL010000003">
    <property type="protein sequence ID" value="MBC1332245.1"/>
    <property type="molecule type" value="Genomic_DNA"/>
</dbReference>
<evidence type="ECO:0000313" key="26">
    <source>
        <dbReference type="Proteomes" id="UP000574104"/>
    </source>
</evidence>
<evidence type="ECO:0000313" key="12">
    <source>
        <dbReference type="EMBL" id="MBC1401871.1"/>
    </source>
</evidence>
<dbReference type="SUPFAM" id="SSF103481">
    <property type="entry name" value="Multidrug resistance efflux transporter EmrE"/>
    <property type="match status" value="2"/>
</dbReference>
<dbReference type="Gene3D" id="1.10.3730.20">
    <property type="match status" value="1"/>
</dbReference>
<evidence type="ECO:0000313" key="19">
    <source>
        <dbReference type="Proteomes" id="UP000532866"/>
    </source>
</evidence>
<dbReference type="GeneID" id="58718053"/>
<comment type="similarity">
    <text evidence="3">Belongs to the GRP transporter (TC 2.A.7.5) family.</text>
</comment>
<feature type="transmembrane region" description="Helical" evidence="8">
    <location>
        <begin position="148"/>
        <end position="172"/>
    </location>
</feature>
<dbReference type="Proteomes" id="UP000550367">
    <property type="component" value="Unassembled WGS sequence"/>
</dbReference>
<dbReference type="GO" id="GO:0015144">
    <property type="term" value="F:carbohydrate transmembrane transporter activity"/>
    <property type="evidence" value="ECO:0007669"/>
    <property type="project" value="InterPro"/>
</dbReference>
<evidence type="ECO:0000313" key="21">
    <source>
        <dbReference type="Proteomes" id="UP000543379"/>
    </source>
</evidence>
<dbReference type="PANTHER" id="PTHR16119">
    <property type="entry name" value="TRANSMEMBRANE PROTEIN 144"/>
    <property type="match status" value="1"/>
</dbReference>
<evidence type="ECO:0000313" key="13">
    <source>
        <dbReference type="EMBL" id="MBC1617022.1"/>
    </source>
</evidence>
<keyword evidence="4 9" id="KW-0762">Sugar transport</keyword>
<keyword evidence="18" id="KW-1185">Reference proteome</keyword>
<feature type="transmembrane region" description="Helical" evidence="8">
    <location>
        <begin position="208"/>
        <end position="228"/>
    </location>
</feature>
<feature type="transmembrane region" description="Helical" evidence="8">
    <location>
        <begin position="31"/>
        <end position="49"/>
    </location>
</feature>
<feature type="transmembrane region" description="Helical" evidence="8">
    <location>
        <begin position="55"/>
        <end position="75"/>
    </location>
</feature>
<evidence type="ECO:0000256" key="5">
    <source>
        <dbReference type="ARBA" id="ARBA00022692"/>
    </source>
</evidence>
<dbReference type="PANTHER" id="PTHR16119:SF17">
    <property type="entry name" value="TRANSMEMBRANE PROTEIN 144"/>
    <property type="match status" value="1"/>
</dbReference>
<feature type="transmembrane region" description="Helical" evidence="8">
    <location>
        <begin position="234"/>
        <end position="256"/>
    </location>
</feature>
<evidence type="ECO:0000313" key="17">
    <source>
        <dbReference type="EMBL" id="MBC2370662.1"/>
    </source>
</evidence>
<accession>A0A099W4Q1</accession>
<dbReference type="Proteomes" id="UP000029844">
    <property type="component" value="Unassembled WGS sequence"/>
</dbReference>
<evidence type="ECO:0000313" key="22">
    <source>
        <dbReference type="Proteomes" id="UP000544413"/>
    </source>
</evidence>
<keyword evidence="4 9" id="KW-0813">Transport</keyword>
<evidence type="ECO:0000313" key="9">
    <source>
        <dbReference type="EMBL" id="KGL39756.1"/>
    </source>
</evidence>
<dbReference type="Proteomes" id="UP000574104">
    <property type="component" value="Unassembled WGS sequence"/>
</dbReference>
<dbReference type="GO" id="GO:0016020">
    <property type="term" value="C:membrane"/>
    <property type="evidence" value="ECO:0007669"/>
    <property type="project" value="InterPro"/>
</dbReference>
<evidence type="ECO:0000313" key="11">
    <source>
        <dbReference type="EMBL" id="MBC1332245.1"/>
    </source>
</evidence>
<evidence type="ECO:0000256" key="7">
    <source>
        <dbReference type="ARBA" id="ARBA00023136"/>
    </source>
</evidence>
<dbReference type="Proteomes" id="UP000546244">
    <property type="component" value="Unassembled WGS sequence"/>
</dbReference>
<evidence type="ECO:0000256" key="1">
    <source>
        <dbReference type="ARBA" id="ARBA00004127"/>
    </source>
</evidence>
<evidence type="ECO:0000256" key="8">
    <source>
        <dbReference type="SAM" id="Phobius"/>
    </source>
</evidence>
<dbReference type="CDD" id="cd23112">
    <property type="entry name" value="glucose_uptake_GlcU"/>
    <property type="match status" value="1"/>
</dbReference>
<evidence type="ECO:0000256" key="6">
    <source>
        <dbReference type="ARBA" id="ARBA00022989"/>
    </source>
</evidence>
<dbReference type="EMBL" id="JAARMV010000001">
    <property type="protein sequence ID" value="MBC2370662.1"/>
    <property type="molecule type" value="Genomic_DNA"/>
</dbReference>
<evidence type="ECO:0000313" key="16">
    <source>
        <dbReference type="EMBL" id="MBC2244054.1"/>
    </source>
</evidence>
<dbReference type="Proteomes" id="UP000532866">
    <property type="component" value="Unassembled WGS sequence"/>
</dbReference>
<dbReference type="EMBL" id="JAARYY010000004">
    <property type="protein sequence ID" value="MBC2244054.1"/>
    <property type="molecule type" value="Genomic_DNA"/>
</dbReference>
<dbReference type="EMBL" id="JNFA01000025">
    <property type="protein sequence ID" value="KGL39756.1"/>
    <property type="molecule type" value="Genomic_DNA"/>
</dbReference>
<sequence>MNILIALIPALMWGIMPLLITKIGGTTRQQTMGITFGALVFACIALAFTDPKYTMETLVISFITGCLWAVGQMFQLKSFKLIGVSKAMPISTGMQLVGTTLFGVLLFHEWDTAFRITLGFIALALIIIGIFMTSYAEKDNSGESKLNSGLVVLVISSLGYIGYVVIIQGFSINGFDAILPQAVGMVVAALVMTARSKEDTESRFVKKTALLIIPGVLWASGNVAMLYANSLVGVATGFSLSQLGVVISTLGAILLLGERKTKKELIFVIIGVILVVIGGVLIGLTKA</sequence>
<dbReference type="AlphaFoldDB" id="A0A099W4Q1"/>
<dbReference type="InterPro" id="IPR010651">
    <property type="entry name" value="Sugar_transport"/>
</dbReference>
<feature type="transmembrane region" description="Helical" evidence="8">
    <location>
        <begin position="265"/>
        <end position="284"/>
    </location>
</feature>
<comment type="caution">
    <text evidence="9">The sequence shown here is derived from an EMBL/GenBank/DDBJ whole genome shotgun (WGS) entry which is preliminary data.</text>
</comment>
<keyword evidence="7 8" id="KW-0472">Membrane</keyword>